<keyword evidence="7" id="KW-1185">Reference proteome</keyword>
<organism evidence="6 7">
    <name type="scientific">Nostoc favosum CHAB5714</name>
    <dbReference type="NCBI Taxonomy" id="2780399"/>
    <lineage>
        <taxon>Bacteria</taxon>
        <taxon>Bacillati</taxon>
        <taxon>Cyanobacteriota</taxon>
        <taxon>Cyanophyceae</taxon>
        <taxon>Nostocales</taxon>
        <taxon>Nostocaceae</taxon>
        <taxon>Nostoc</taxon>
        <taxon>Nostoc favosum</taxon>
    </lineage>
</organism>
<dbReference type="Proteomes" id="UP001199525">
    <property type="component" value="Unassembled WGS sequence"/>
</dbReference>
<name>A0ABS8ID36_9NOSO</name>
<dbReference type="NCBIfam" id="NF009709">
    <property type="entry name" value="PRK13238.1"/>
    <property type="match status" value="1"/>
</dbReference>
<dbReference type="EMBL" id="JAIVFQ010000044">
    <property type="protein sequence ID" value="MCC5602125.1"/>
    <property type="molecule type" value="Genomic_DNA"/>
</dbReference>
<dbReference type="InterPro" id="IPR001597">
    <property type="entry name" value="ArAA_b-elim_lyase/Thr_aldolase"/>
</dbReference>
<reference evidence="6 7" key="1">
    <citation type="journal article" date="2021" name="Microorganisms">
        <title>Genome Evolution of Filamentous Cyanobacterium Nostoc Species: From Facultative Symbiosis to Free Living.</title>
        <authorList>
            <person name="Huo D."/>
            <person name="Li H."/>
            <person name="Cai F."/>
            <person name="Guo X."/>
            <person name="Qiao Z."/>
            <person name="Wang W."/>
            <person name="Yu G."/>
            <person name="Li R."/>
        </authorList>
    </citation>
    <scope>NUCLEOTIDE SEQUENCE [LARGE SCALE GENOMIC DNA]</scope>
    <source>
        <strain evidence="6 7">CHAB 5714</strain>
    </source>
</reference>
<evidence type="ECO:0000259" key="5">
    <source>
        <dbReference type="Pfam" id="PF01212"/>
    </source>
</evidence>
<dbReference type="InterPro" id="IPR015422">
    <property type="entry name" value="PyrdxlP-dep_Trfase_small"/>
</dbReference>
<dbReference type="Gene3D" id="3.90.1150.10">
    <property type="entry name" value="Aspartate Aminotransferase, domain 1"/>
    <property type="match status" value="1"/>
</dbReference>
<proteinExistence type="inferred from homology"/>
<dbReference type="RefSeq" id="WP_229487096.1">
    <property type="nucleotide sequence ID" value="NZ_JAIVFQ010000044.1"/>
</dbReference>
<keyword evidence="4" id="KW-0456">Lyase</keyword>
<accession>A0ABS8ID36</accession>
<protein>
    <submittedName>
        <fullName evidence="6">Tryptophanase</fullName>
    </submittedName>
</protein>
<sequence length="474" mass="52873">MVHHPPEPFRIKIVEPIKLLDRDAREAAIRRANYNLFSLRAEDIFIDLFTDSGTSAMSQTQWAAMFEGDEAYAGARSYFRLAEVIGDIFGFSYFLPTHQGRAAENILSACLVKPGQYVPSNIHFDTGYANIRDQGGHPVNLVIDEAHNPTLYHLFKGNMDIQKLRDFIKQTGSDQIPFGMITITNNAGGGQPVSMENLRAVSQTYKEFGIPFFIDACRFAENAYFIKLREPGYADKTPLEISREMFALADGITMSAKKDGIVNIGGFIAMNDKTLFEQASNELLIREGFPTYGGLAGRDLDAMAVGLREVLQEEYLAYRLGQTAYLAERLRELGIPIIEPPGAHAVYVDAGQLLPHIPQEQFPGQSLSVELYLEGGIRAVEIGSLGFAHPDPQTGQMVHPKLELLRLALPRRVYTQSHLDYVAETLSKTAARREQIPGYRLIYAAKLMRQFTAQLEPITSDAHPEEPSLELSML</sequence>
<dbReference type="Pfam" id="PF01212">
    <property type="entry name" value="Beta_elim_lyase"/>
    <property type="match status" value="1"/>
</dbReference>
<dbReference type="PANTHER" id="PTHR32325:SF4">
    <property type="entry name" value="TRYPTOPHANASE"/>
    <property type="match status" value="1"/>
</dbReference>
<evidence type="ECO:0000256" key="2">
    <source>
        <dbReference type="ARBA" id="ARBA00009721"/>
    </source>
</evidence>
<evidence type="ECO:0000256" key="4">
    <source>
        <dbReference type="ARBA" id="ARBA00023239"/>
    </source>
</evidence>
<gene>
    <name evidence="6" type="ORF">LC586_23730</name>
</gene>
<evidence type="ECO:0000313" key="7">
    <source>
        <dbReference type="Proteomes" id="UP001199525"/>
    </source>
</evidence>
<comment type="cofactor">
    <cofactor evidence="1">
        <name>pyridoxal 5'-phosphate</name>
        <dbReference type="ChEBI" id="CHEBI:597326"/>
    </cofactor>
</comment>
<evidence type="ECO:0000256" key="3">
    <source>
        <dbReference type="ARBA" id="ARBA00022898"/>
    </source>
</evidence>
<evidence type="ECO:0000313" key="6">
    <source>
        <dbReference type="EMBL" id="MCC5602125.1"/>
    </source>
</evidence>
<dbReference type="PIRSF" id="PIRSF001386">
    <property type="entry name" value="Trpase"/>
    <property type="match status" value="1"/>
</dbReference>
<keyword evidence="3" id="KW-0663">Pyridoxal phosphate</keyword>
<feature type="domain" description="Aromatic amino acid beta-eliminating lyase/threonine aldolase" evidence="5">
    <location>
        <begin position="47"/>
        <end position="424"/>
    </location>
</feature>
<dbReference type="InterPro" id="IPR015421">
    <property type="entry name" value="PyrdxlP-dep_Trfase_major"/>
</dbReference>
<comment type="caution">
    <text evidence="6">The sequence shown here is derived from an EMBL/GenBank/DDBJ whole genome shotgun (WGS) entry which is preliminary data.</text>
</comment>
<dbReference type="InterPro" id="IPR011166">
    <property type="entry name" value="Beta-eliminating_lyase"/>
</dbReference>
<dbReference type="PANTHER" id="PTHR32325">
    <property type="entry name" value="BETA-ELIMINATING LYASE-LIKE PROTEIN-RELATED"/>
    <property type="match status" value="1"/>
</dbReference>
<dbReference type="InterPro" id="IPR015424">
    <property type="entry name" value="PyrdxlP-dep_Trfase"/>
</dbReference>
<dbReference type="SUPFAM" id="SSF53383">
    <property type="entry name" value="PLP-dependent transferases"/>
    <property type="match status" value="1"/>
</dbReference>
<comment type="similarity">
    <text evidence="2">Belongs to the beta-eliminating lyase family.</text>
</comment>
<evidence type="ECO:0000256" key="1">
    <source>
        <dbReference type="ARBA" id="ARBA00001933"/>
    </source>
</evidence>
<dbReference type="Gene3D" id="3.40.640.10">
    <property type="entry name" value="Type I PLP-dependent aspartate aminotransferase-like (Major domain)"/>
    <property type="match status" value="1"/>
</dbReference>